<proteinExistence type="predicted"/>
<dbReference type="Pfam" id="PF14223">
    <property type="entry name" value="Retrotran_gag_2"/>
    <property type="match status" value="1"/>
</dbReference>
<dbReference type="PANTHER" id="PTHR47481:SF36">
    <property type="entry name" value="CCHC-TYPE DOMAIN-CONTAINING PROTEIN"/>
    <property type="match status" value="1"/>
</dbReference>
<dbReference type="GeneID" id="109704448"/>
<name>A0A6P5EBQ2_ANACO</name>
<dbReference type="RefSeq" id="XP_020080774.1">
    <property type="nucleotide sequence ID" value="XM_020225185.1"/>
</dbReference>
<gene>
    <name evidence="2" type="primary">LOC109704448</name>
</gene>
<keyword evidence="1" id="KW-1185">Reference proteome</keyword>
<dbReference type="Proteomes" id="UP000515123">
    <property type="component" value="Unplaced"/>
</dbReference>
<reference evidence="2" key="2">
    <citation type="submission" date="2025-08" db="UniProtKB">
        <authorList>
            <consortium name="RefSeq"/>
        </authorList>
    </citation>
    <scope>IDENTIFICATION</scope>
    <source>
        <tissue evidence="2">Leaf</tissue>
    </source>
</reference>
<protein>
    <submittedName>
        <fullName evidence="2">Uncharacterized protein LOC109704448</fullName>
    </submittedName>
</protein>
<dbReference type="AlphaFoldDB" id="A0A6P5EBQ2"/>
<sequence length="173" mass="19742">MEASGRVVGLGVEILNQSNYKVWKSCLESYLIGEDLWDVVGGGFRRAPTDTPENREALKRWRTLNAKAEFVLKRSISHDLFEHIIGCKSVREIWETLDGLMNKKNNARLQLLENELANTIQGDLSISQYFLKVKNLCSEISALDSDEPISEARMKRNIIRGLNKEYHAFITSI</sequence>
<organism evidence="1 2">
    <name type="scientific">Ananas comosus</name>
    <name type="common">Pineapple</name>
    <name type="synonym">Ananas ananas</name>
    <dbReference type="NCBI Taxonomy" id="4615"/>
    <lineage>
        <taxon>Eukaryota</taxon>
        <taxon>Viridiplantae</taxon>
        <taxon>Streptophyta</taxon>
        <taxon>Embryophyta</taxon>
        <taxon>Tracheophyta</taxon>
        <taxon>Spermatophyta</taxon>
        <taxon>Magnoliopsida</taxon>
        <taxon>Liliopsida</taxon>
        <taxon>Poales</taxon>
        <taxon>Bromeliaceae</taxon>
        <taxon>Bromelioideae</taxon>
        <taxon>Ananas</taxon>
    </lineage>
</organism>
<dbReference type="PANTHER" id="PTHR47481">
    <property type="match status" value="1"/>
</dbReference>
<reference evidence="1" key="1">
    <citation type="journal article" date="2015" name="Nat. Genet.">
        <title>The pineapple genome and the evolution of CAM photosynthesis.</title>
        <authorList>
            <person name="Ming R."/>
            <person name="VanBuren R."/>
            <person name="Wai C.M."/>
            <person name="Tang H."/>
            <person name="Schatz M.C."/>
            <person name="Bowers J.E."/>
            <person name="Lyons E."/>
            <person name="Wang M.L."/>
            <person name="Chen J."/>
            <person name="Biggers E."/>
            <person name="Zhang J."/>
            <person name="Huang L."/>
            <person name="Zhang L."/>
            <person name="Miao W."/>
            <person name="Zhang J."/>
            <person name="Ye Z."/>
            <person name="Miao C."/>
            <person name="Lin Z."/>
            <person name="Wang H."/>
            <person name="Zhou H."/>
            <person name="Yim W.C."/>
            <person name="Priest H.D."/>
            <person name="Zheng C."/>
            <person name="Woodhouse M."/>
            <person name="Edger P.P."/>
            <person name="Guyot R."/>
            <person name="Guo H.B."/>
            <person name="Guo H."/>
            <person name="Zheng G."/>
            <person name="Singh R."/>
            <person name="Sharma A."/>
            <person name="Min X."/>
            <person name="Zheng Y."/>
            <person name="Lee H."/>
            <person name="Gurtowski J."/>
            <person name="Sedlazeck F.J."/>
            <person name="Harkess A."/>
            <person name="McKain M.R."/>
            <person name="Liao Z."/>
            <person name="Fang J."/>
            <person name="Liu J."/>
            <person name="Zhang X."/>
            <person name="Zhang Q."/>
            <person name="Hu W."/>
            <person name="Qin Y."/>
            <person name="Wang K."/>
            <person name="Chen L.Y."/>
            <person name="Shirley N."/>
            <person name="Lin Y.R."/>
            <person name="Liu L.Y."/>
            <person name="Hernandez A.G."/>
            <person name="Wright C.L."/>
            <person name="Bulone V."/>
            <person name="Tuskan G.A."/>
            <person name="Heath K."/>
            <person name="Zee F."/>
            <person name="Moore P.H."/>
            <person name="Sunkar R."/>
            <person name="Leebens-Mack J.H."/>
            <person name="Mockler T."/>
            <person name="Bennetzen J.L."/>
            <person name="Freeling M."/>
            <person name="Sankoff D."/>
            <person name="Paterson A.H."/>
            <person name="Zhu X."/>
            <person name="Yang X."/>
            <person name="Smith J.A."/>
            <person name="Cushman J.C."/>
            <person name="Paull R.E."/>
            <person name="Yu Q."/>
        </authorList>
    </citation>
    <scope>NUCLEOTIDE SEQUENCE [LARGE SCALE GENOMIC DNA]</scope>
    <source>
        <strain evidence="1">cv. F153</strain>
    </source>
</reference>
<evidence type="ECO:0000313" key="2">
    <source>
        <dbReference type="RefSeq" id="XP_020080774.1"/>
    </source>
</evidence>
<accession>A0A6P5EBQ2</accession>
<dbReference type="OrthoDB" id="691537at2759"/>
<evidence type="ECO:0000313" key="1">
    <source>
        <dbReference type="Proteomes" id="UP000515123"/>
    </source>
</evidence>